<proteinExistence type="inferred from homology"/>
<evidence type="ECO:0000256" key="3">
    <source>
        <dbReference type="ARBA" id="ARBA00023080"/>
    </source>
</evidence>
<keyword evidence="5" id="KW-1185">Reference proteome</keyword>
<name>A0ABW3AM41_9SPHI</name>
<dbReference type="PANTHER" id="PTHR11409:SF42">
    <property type="entry name" value="ADENOSINE DEAMINASE-LIKE PROTEIN"/>
    <property type="match status" value="1"/>
</dbReference>
<dbReference type="SUPFAM" id="SSF51556">
    <property type="entry name" value="Metallo-dependent hydrolases"/>
    <property type="match status" value="1"/>
</dbReference>
<comment type="caution">
    <text evidence="4">The sequence shown here is derived from an EMBL/GenBank/DDBJ whole genome shotgun (WGS) entry which is preliminary data.</text>
</comment>
<gene>
    <name evidence="4" type="ORF">ACFQZX_00455</name>
</gene>
<organism evidence="4 5">
    <name type="scientific">Mucilaginibacter litoreus</name>
    <dbReference type="NCBI Taxonomy" id="1048221"/>
    <lineage>
        <taxon>Bacteria</taxon>
        <taxon>Pseudomonadati</taxon>
        <taxon>Bacteroidota</taxon>
        <taxon>Sphingobacteriia</taxon>
        <taxon>Sphingobacteriales</taxon>
        <taxon>Sphingobacteriaceae</taxon>
        <taxon>Mucilaginibacter</taxon>
    </lineage>
</organism>
<dbReference type="Gene3D" id="3.20.20.140">
    <property type="entry name" value="Metal-dependent hydrolases"/>
    <property type="match status" value="2"/>
</dbReference>
<evidence type="ECO:0000256" key="2">
    <source>
        <dbReference type="ARBA" id="ARBA00022833"/>
    </source>
</evidence>
<dbReference type="RefSeq" id="WP_377110773.1">
    <property type="nucleotide sequence ID" value="NZ_JBHTHZ010000001.1"/>
</dbReference>
<dbReference type="EMBL" id="JBHTHZ010000001">
    <property type="protein sequence ID" value="MFD0792062.1"/>
    <property type="molecule type" value="Genomic_DNA"/>
</dbReference>
<evidence type="ECO:0000313" key="5">
    <source>
        <dbReference type="Proteomes" id="UP001597010"/>
    </source>
</evidence>
<dbReference type="PANTHER" id="PTHR11409">
    <property type="entry name" value="ADENOSINE DEAMINASE"/>
    <property type="match status" value="1"/>
</dbReference>
<keyword evidence="3" id="KW-0546">Nucleotide metabolism</keyword>
<dbReference type="InterPro" id="IPR032466">
    <property type="entry name" value="Metal_Hydrolase"/>
</dbReference>
<reference evidence="5" key="1">
    <citation type="journal article" date="2019" name="Int. J. Syst. Evol. Microbiol.">
        <title>The Global Catalogue of Microorganisms (GCM) 10K type strain sequencing project: providing services to taxonomists for standard genome sequencing and annotation.</title>
        <authorList>
            <consortium name="The Broad Institute Genomics Platform"/>
            <consortium name="The Broad Institute Genome Sequencing Center for Infectious Disease"/>
            <person name="Wu L."/>
            <person name="Ma J."/>
        </authorList>
    </citation>
    <scope>NUCLEOTIDE SEQUENCE [LARGE SCALE GENOMIC DNA]</scope>
    <source>
        <strain evidence="5">CCUG 61484</strain>
    </source>
</reference>
<dbReference type="InterPro" id="IPR006330">
    <property type="entry name" value="Ado/ade_deaminase"/>
</dbReference>
<keyword evidence="2" id="KW-0862">Zinc</keyword>
<accession>A0ABW3AM41</accession>
<evidence type="ECO:0000313" key="4">
    <source>
        <dbReference type="EMBL" id="MFD0792062.1"/>
    </source>
</evidence>
<evidence type="ECO:0008006" key="6">
    <source>
        <dbReference type="Google" id="ProtNLM"/>
    </source>
</evidence>
<evidence type="ECO:0000256" key="1">
    <source>
        <dbReference type="ARBA" id="ARBA00006676"/>
    </source>
</evidence>
<dbReference type="Proteomes" id="UP001597010">
    <property type="component" value="Unassembled WGS sequence"/>
</dbReference>
<protein>
    <recommendedName>
        <fullName evidence="6">Adenosine deaminase</fullName>
    </recommendedName>
</protein>
<comment type="similarity">
    <text evidence="1">Belongs to the metallo-dependent hydrolases superfamily. Adenosine and AMP deaminases family.</text>
</comment>
<sequence length="791" mass="92171">MNTDSVLKHLLNDGESLEQYLSKQLVTFEDINRRMFLRERSENRLLPDHYYRLLTEVTFNGITNISGIFSKGLVDLADKMLGWSGNLIIVKTQQQHQWQEKVTYLPPLVLKSALISKRFDRNWNNAEDVRDFFDNIILPNFQYTALASPSIKQLDEFIKLNRGFHDLHMHLNGSTETDVAWQDYLDHPDKIYAELQREWVSGRVKELLEQESSLLEPNKFKDLLMIARRLRNMMYDLINAPESENAKLTINQILIKVQKLYTPLPEDSLRNPFFNLIADKNVKSSKLAVEALMFVRVLNHIALYPDDHCKSLFHFYLLILGLCNRLLVQQTHQYGFEQFQKLTINGMREFSELEYASRFQQIQGNQFQNFGFLEGRFSPKENEEKLVGMLNKINGGWSSMLDTLKLSHSDVLNKPDLKLVAHFIKRAEGINVDSRIRHKWLRNEIWDRGKVLAILLKNHPQYKKLVVGIDAASSEFDAPPEVFAPLFRKLRRSEIHNFTYHAGEDFHHLVSGLRAIFEAIEFTEMMPNNRIGHAVATGLAPNLWLSAVGNRLLIRRGEWLDNLIFIYYLINSYGAGRLEHLKDVLPGIIIDLAESIYDETVSLEQLIEAWLNRKFEPMLLLAKSREEAANYSVFDAIEWNEIKNASVSEDAKRLIRKYHDEKFRKAYEGIIEITPDDLLTAKTMEICQQIILKIMSDRLIIIEALPTSNVRIGHHRSFQSYHLWNWLKFRKEKHPIPPIVIGTDDTGIFATNILNEYANVYLHLTEKQSENFAMKSIKEFESNSLKYRFSN</sequence>